<dbReference type="GeneTree" id="ENSGT00940000164258"/>
<feature type="compositionally biased region" description="Polar residues" evidence="6">
    <location>
        <begin position="465"/>
        <end position="481"/>
    </location>
</feature>
<dbReference type="PANTHER" id="PTHR46179">
    <property type="entry name" value="ZINC FINGER PROTEIN"/>
    <property type="match status" value="1"/>
</dbReference>
<reference evidence="8" key="1">
    <citation type="submission" date="2021-04" db="EMBL/GenBank/DDBJ databases">
        <authorList>
            <consortium name="Wellcome Sanger Institute Data Sharing"/>
        </authorList>
    </citation>
    <scope>NUCLEOTIDE SEQUENCE [LARGE SCALE GENOMIC DNA]</scope>
</reference>
<dbReference type="PANTHER" id="PTHR46179:SF5">
    <property type="entry name" value="ZINC FINGER PROTEIN ZXDC"/>
    <property type="match status" value="1"/>
</dbReference>
<keyword evidence="4" id="KW-0862">Zinc</keyword>
<dbReference type="PROSITE" id="PS00028">
    <property type="entry name" value="ZINC_FINGER_C2H2_1"/>
    <property type="match status" value="3"/>
</dbReference>
<keyword evidence="1" id="KW-0479">Metal-binding</keyword>
<feature type="region of interest" description="Disordered" evidence="6">
    <location>
        <begin position="457"/>
        <end position="481"/>
    </location>
</feature>
<feature type="compositionally biased region" description="Low complexity" evidence="6">
    <location>
        <begin position="366"/>
        <end position="378"/>
    </location>
</feature>
<feature type="domain" description="C2H2-type" evidence="7">
    <location>
        <begin position="80"/>
        <end position="109"/>
    </location>
</feature>
<gene>
    <name evidence="8" type="primary">LOC115583953</name>
</gene>
<dbReference type="AlphaFoldDB" id="A0A671UA20"/>
<dbReference type="InterPro" id="IPR036236">
    <property type="entry name" value="Znf_C2H2_sf"/>
</dbReference>
<proteinExistence type="predicted"/>
<keyword evidence="2" id="KW-0677">Repeat</keyword>
<feature type="domain" description="C2H2-type" evidence="7">
    <location>
        <begin position="47"/>
        <end position="76"/>
    </location>
</feature>
<name>A0A671UA20_SPAAU</name>
<evidence type="ECO:0000256" key="1">
    <source>
        <dbReference type="ARBA" id="ARBA00022723"/>
    </source>
</evidence>
<dbReference type="GO" id="GO:0006357">
    <property type="term" value="P:regulation of transcription by RNA polymerase II"/>
    <property type="evidence" value="ECO:0007669"/>
    <property type="project" value="TreeGrafter"/>
</dbReference>
<dbReference type="Gene3D" id="3.30.160.60">
    <property type="entry name" value="Classic Zinc Finger"/>
    <property type="match status" value="2"/>
</dbReference>
<dbReference type="Ensembl" id="ENSSAUT00010011907.1">
    <property type="protein sequence ID" value="ENSSAUP00010011196.1"/>
    <property type="gene ID" value="ENSSAUG00010005412.1"/>
</dbReference>
<dbReference type="OMA" id="RCVQVQL"/>
<dbReference type="GO" id="GO:0005634">
    <property type="term" value="C:nucleus"/>
    <property type="evidence" value="ECO:0007669"/>
    <property type="project" value="TreeGrafter"/>
</dbReference>
<feature type="region of interest" description="Disordered" evidence="6">
    <location>
        <begin position="359"/>
        <end position="401"/>
    </location>
</feature>
<reference evidence="8" key="3">
    <citation type="submission" date="2025-09" db="UniProtKB">
        <authorList>
            <consortium name="Ensembl"/>
        </authorList>
    </citation>
    <scope>IDENTIFICATION</scope>
</reference>
<dbReference type="InterPro" id="IPR013087">
    <property type="entry name" value="Znf_C2H2_type"/>
</dbReference>
<dbReference type="GO" id="GO:0003712">
    <property type="term" value="F:transcription coregulator activity"/>
    <property type="evidence" value="ECO:0007669"/>
    <property type="project" value="TreeGrafter"/>
</dbReference>
<evidence type="ECO:0000256" key="4">
    <source>
        <dbReference type="ARBA" id="ARBA00022833"/>
    </source>
</evidence>
<dbReference type="Pfam" id="PF00096">
    <property type="entry name" value="zf-C2H2"/>
    <property type="match status" value="2"/>
</dbReference>
<dbReference type="Proteomes" id="UP000472265">
    <property type="component" value="Chromosome 6"/>
</dbReference>
<keyword evidence="3 5" id="KW-0863">Zinc-finger</keyword>
<feature type="region of interest" description="Disordered" evidence="6">
    <location>
        <begin position="326"/>
        <end position="347"/>
    </location>
</feature>
<dbReference type="PROSITE" id="PS50157">
    <property type="entry name" value="ZINC_FINGER_C2H2_2"/>
    <property type="match status" value="3"/>
</dbReference>
<dbReference type="InParanoid" id="A0A671UA20"/>
<feature type="compositionally biased region" description="Polar residues" evidence="6">
    <location>
        <begin position="326"/>
        <end position="343"/>
    </location>
</feature>
<sequence>MSKLLRHKRKHDDDRRFVCTEEGCGKSFTRAEHLKGHSITHLGTKPFQCHAEGCNAKFSARSSLYIHSKKHKQDASTLRTRCPVANCSKHFSSRSSLKSHMLKHHHLSPDVLSQMETTPTLTPSSELISSTPTTVAGPGIAGGDQLTNLDLSSLFSAVPGGNVSGILTVDPSSVSTALGTGTSTTLAKVVDPLILAASADMGRHHGLEGAVGDVLPPRGTLNLDDVQTVTPEALGTLTALTMQGAGASVDPTLQHPLSSSSTLSVEPTATLAVAPVAELLASPSKVVDVGGSGGSGPLLSCVDVLGTQEGGKVLTQFVFPSHNSSFNPQKEQELNAVSPSSFLESGGSARTDYRAIQLAKKKKQRGPSASPGSSASSQRRTKGAKTAMAPASTAPSGARYGEGAAAANGGLTLRDPVTGAQYVQIQLLQVKPPTLYYNAICFPAALSLTVYSQEPSVMTEDDNGSDNSQFTGSTINLQDLE</sequence>
<organism evidence="8 9">
    <name type="scientific">Sparus aurata</name>
    <name type="common">Gilthead sea bream</name>
    <dbReference type="NCBI Taxonomy" id="8175"/>
    <lineage>
        <taxon>Eukaryota</taxon>
        <taxon>Metazoa</taxon>
        <taxon>Chordata</taxon>
        <taxon>Craniata</taxon>
        <taxon>Vertebrata</taxon>
        <taxon>Euteleostomi</taxon>
        <taxon>Actinopterygii</taxon>
        <taxon>Neopterygii</taxon>
        <taxon>Teleostei</taxon>
        <taxon>Neoteleostei</taxon>
        <taxon>Acanthomorphata</taxon>
        <taxon>Eupercaria</taxon>
        <taxon>Spariformes</taxon>
        <taxon>Sparidae</taxon>
        <taxon>Sparus</taxon>
    </lineage>
</organism>
<accession>A0A671UA20</accession>
<evidence type="ECO:0000256" key="6">
    <source>
        <dbReference type="SAM" id="MobiDB-lite"/>
    </source>
</evidence>
<evidence type="ECO:0000313" key="9">
    <source>
        <dbReference type="Proteomes" id="UP000472265"/>
    </source>
</evidence>
<evidence type="ECO:0000256" key="5">
    <source>
        <dbReference type="PROSITE-ProRule" id="PRU00042"/>
    </source>
</evidence>
<dbReference type="SUPFAM" id="SSF57667">
    <property type="entry name" value="beta-beta-alpha zinc fingers"/>
    <property type="match status" value="2"/>
</dbReference>
<protein>
    <recommendedName>
        <fullName evidence="7">C2H2-type domain-containing protein</fullName>
    </recommendedName>
</protein>
<reference evidence="8" key="2">
    <citation type="submission" date="2025-08" db="UniProtKB">
        <authorList>
            <consortium name="Ensembl"/>
        </authorList>
    </citation>
    <scope>IDENTIFICATION</scope>
</reference>
<feature type="domain" description="C2H2-type" evidence="7">
    <location>
        <begin position="17"/>
        <end position="46"/>
    </location>
</feature>
<evidence type="ECO:0000256" key="2">
    <source>
        <dbReference type="ARBA" id="ARBA00022737"/>
    </source>
</evidence>
<dbReference type="SMART" id="SM00355">
    <property type="entry name" value="ZnF_C2H2"/>
    <property type="match status" value="3"/>
</dbReference>
<evidence type="ECO:0000259" key="7">
    <source>
        <dbReference type="PROSITE" id="PS50157"/>
    </source>
</evidence>
<dbReference type="GO" id="GO:0008270">
    <property type="term" value="F:zinc ion binding"/>
    <property type="evidence" value="ECO:0007669"/>
    <property type="project" value="UniProtKB-KW"/>
</dbReference>
<dbReference type="FunFam" id="3.30.160.60:FF:000125">
    <property type="entry name" value="Putative zinc finger protein 143"/>
    <property type="match status" value="1"/>
</dbReference>
<keyword evidence="9" id="KW-1185">Reference proteome</keyword>
<dbReference type="InterPro" id="IPR051061">
    <property type="entry name" value="Zinc_finger_trans_reg"/>
</dbReference>
<evidence type="ECO:0000256" key="3">
    <source>
        <dbReference type="ARBA" id="ARBA00022771"/>
    </source>
</evidence>
<evidence type="ECO:0000313" key="8">
    <source>
        <dbReference type="Ensembl" id="ENSSAUP00010011196.1"/>
    </source>
</evidence>